<proteinExistence type="predicted"/>
<keyword evidence="1" id="KW-0472">Membrane</keyword>
<gene>
    <name evidence="2" type="ORF">OA86_13980</name>
</gene>
<keyword evidence="1" id="KW-1133">Transmembrane helix</keyword>
<keyword evidence="3" id="KW-1185">Reference proteome</keyword>
<evidence type="ECO:0000313" key="3">
    <source>
        <dbReference type="Proteomes" id="UP000031473"/>
    </source>
</evidence>
<keyword evidence="1" id="KW-0812">Transmembrane</keyword>
<dbReference type="Proteomes" id="UP000031473">
    <property type="component" value="Unassembled WGS sequence"/>
</dbReference>
<reference evidence="2 3" key="1">
    <citation type="submission" date="2014-10" db="EMBL/GenBank/DDBJ databases">
        <title>Kaistella jeonii genome.</title>
        <authorList>
            <person name="Clayton J.T."/>
            <person name="Newman J.D."/>
        </authorList>
    </citation>
    <scope>NUCLEOTIDE SEQUENCE [LARGE SCALE GENOMIC DNA]</scope>
    <source>
        <strain evidence="2 3">DSM 17048</strain>
    </source>
</reference>
<name>A0A0C1FDH2_9FLAO</name>
<comment type="caution">
    <text evidence="2">The sequence shown here is derived from an EMBL/GenBank/DDBJ whole genome shotgun (WGS) entry which is preliminary data.</text>
</comment>
<accession>A0A0C1FDH2</accession>
<sequence>MLNEKKFLKSNGINDKITIEHLTALWALNECALGGIVHAFKLPFTVFFVGGISELLITLIALSSQKIFLKILKH</sequence>
<organism evidence="2 3">
    <name type="scientific">Kaistella jeonii</name>
    <dbReference type="NCBI Taxonomy" id="266749"/>
    <lineage>
        <taxon>Bacteria</taxon>
        <taxon>Pseudomonadati</taxon>
        <taxon>Bacteroidota</taxon>
        <taxon>Flavobacteriia</taxon>
        <taxon>Flavobacteriales</taxon>
        <taxon>Weeksellaceae</taxon>
        <taxon>Chryseobacterium group</taxon>
        <taxon>Kaistella</taxon>
    </lineage>
</organism>
<evidence type="ECO:0000256" key="1">
    <source>
        <dbReference type="SAM" id="Phobius"/>
    </source>
</evidence>
<evidence type="ECO:0000313" key="2">
    <source>
        <dbReference type="EMBL" id="KIA86019.1"/>
    </source>
</evidence>
<dbReference type="AlphaFoldDB" id="A0A0C1FDH2"/>
<dbReference type="EMBL" id="JSYL01000015">
    <property type="protein sequence ID" value="KIA86019.1"/>
    <property type="molecule type" value="Genomic_DNA"/>
</dbReference>
<dbReference type="STRING" id="266749.SAMN05421876_11631"/>
<feature type="transmembrane region" description="Helical" evidence="1">
    <location>
        <begin position="46"/>
        <end position="64"/>
    </location>
</feature>
<protein>
    <submittedName>
        <fullName evidence="2">Uncharacterized protein</fullName>
    </submittedName>
</protein>